<evidence type="ECO:0000256" key="1">
    <source>
        <dbReference type="SAM" id="MobiDB-lite"/>
    </source>
</evidence>
<dbReference type="Proteomes" id="UP000197138">
    <property type="component" value="Unassembled WGS sequence"/>
</dbReference>
<evidence type="ECO:0000313" key="2">
    <source>
        <dbReference type="EMBL" id="OWM65548.1"/>
    </source>
</evidence>
<feature type="compositionally biased region" description="Polar residues" evidence="1">
    <location>
        <begin position="40"/>
        <end position="50"/>
    </location>
</feature>
<proteinExistence type="predicted"/>
<gene>
    <name evidence="2" type="ORF">CDL15_Pgr023818</name>
</gene>
<protein>
    <submittedName>
        <fullName evidence="2">Uncharacterized protein</fullName>
    </submittedName>
</protein>
<name>A0A218VZA8_PUNGR</name>
<dbReference type="EMBL" id="MTKT01005609">
    <property type="protein sequence ID" value="OWM65548.1"/>
    <property type="molecule type" value="Genomic_DNA"/>
</dbReference>
<organism evidence="2 3">
    <name type="scientific">Punica granatum</name>
    <name type="common">Pomegranate</name>
    <dbReference type="NCBI Taxonomy" id="22663"/>
    <lineage>
        <taxon>Eukaryota</taxon>
        <taxon>Viridiplantae</taxon>
        <taxon>Streptophyta</taxon>
        <taxon>Embryophyta</taxon>
        <taxon>Tracheophyta</taxon>
        <taxon>Spermatophyta</taxon>
        <taxon>Magnoliopsida</taxon>
        <taxon>eudicotyledons</taxon>
        <taxon>Gunneridae</taxon>
        <taxon>Pentapetalae</taxon>
        <taxon>rosids</taxon>
        <taxon>malvids</taxon>
        <taxon>Myrtales</taxon>
        <taxon>Lythraceae</taxon>
        <taxon>Punica</taxon>
    </lineage>
</organism>
<accession>A0A218VZA8</accession>
<dbReference type="AlphaFoldDB" id="A0A218VZA8"/>
<sequence>MPISVDEPPAALTSLATRRLVAREPDQSDEIVVLQPQSEATEASPMNTITKGIPAKRNNNRSPTDITMTLAAIP</sequence>
<feature type="region of interest" description="Disordered" evidence="1">
    <location>
        <begin position="40"/>
        <end position="74"/>
    </location>
</feature>
<comment type="caution">
    <text evidence="2">The sequence shown here is derived from an EMBL/GenBank/DDBJ whole genome shotgun (WGS) entry which is preliminary data.</text>
</comment>
<evidence type="ECO:0000313" key="3">
    <source>
        <dbReference type="Proteomes" id="UP000197138"/>
    </source>
</evidence>
<reference evidence="3" key="1">
    <citation type="journal article" date="2017" name="Plant J.">
        <title>The pomegranate (Punica granatum L.) genome and the genomics of punicalagin biosynthesis.</title>
        <authorList>
            <person name="Qin G."/>
            <person name="Xu C."/>
            <person name="Ming R."/>
            <person name="Tang H."/>
            <person name="Guyot R."/>
            <person name="Kramer E.M."/>
            <person name="Hu Y."/>
            <person name="Yi X."/>
            <person name="Qi Y."/>
            <person name="Xu X."/>
            <person name="Gao Z."/>
            <person name="Pan H."/>
            <person name="Jian J."/>
            <person name="Tian Y."/>
            <person name="Yue Z."/>
            <person name="Xu Y."/>
        </authorList>
    </citation>
    <scope>NUCLEOTIDE SEQUENCE [LARGE SCALE GENOMIC DNA]</scope>
    <source>
        <strain evidence="3">cv. Dabenzi</strain>
    </source>
</reference>